<keyword evidence="2" id="KW-0012">Acyltransferase</keyword>
<comment type="caution">
    <text evidence="2">The sequence shown here is derived from an EMBL/GenBank/DDBJ whole genome shotgun (WGS) entry which is preliminary data.</text>
</comment>
<name>A0ABU7JCX2_9GAMM</name>
<sequence length="364" mass="42482">MTQLICQIVHSRTEFTSVMQQLEHFLGSQPEYPLCCSLDWLDAWLQHYSMGEDTLWMQLHYASDQLVAFYPLYLKKTPLGTELRFVGTGEPEIAEVCSEFQDFVITKGFEQSSLALFSASLKPMTSIKKIIFDNVLANAISLHWLQQHPPKNWHYHQQYHGKRFVLPILAEQHQQIDALRQSTLRRYARRFFEQTAIEMDVCTEHKDIMLFFADLTRLHQQQWQRRGKPGAFSTEVFQQFHQALAAQLLEREQLLLFRIHLHGKCIAAYYGFYHQECLYYYQSGIEPTPGLQNIGVGMHLLAMSHARNKGCSHYDLMRGNPTGYKKNYSNQTQQVYTAEATTAILSTLRTWKKQLKQICHKILP</sequence>
<dbReference type="Proteomes" id="UP001339167">
    <property type="component" value="Unassembled WGS sequence"/>
</dbReference>
<dbReference type="SUPFAM" id="SSF55729">
    <property type="entry name" value="Acyl-CoA N-acyltransferases (Nat)"/>
    <property type="match status" value="1"/>
</dbReference>
<evidence type="ECO:0000259" key="1">
    <source>
        <dbReference type="Pfam" id="PF13480"/>
    </source>
</evidence>
<dbReference type="InterPro" id="IPR038740">
    <property type="entry name" value="BioF2-like_GNAT_dom"/>
</dbReference>
<keyword evidence="3" id="KW-1185">Reference proteome</keyword>
<gene>
    <name evidence="2" type="ORF">QWF21_01460</name>
</gene>
<dbReference type="Pfam" id="PF13480">
    <property type="entry name" value="Acetyltransf_6"/>
    <property type="match status" value="1"/>
</dbReference>
<keyword evidence="2" id="KW-0808">Transferase</keyword>
<organism evidence="2 3">
    <name type="scientific">Alkalimonas mucilaginosa</name>
    <dbReference type="NCBI Taxonomy" id="3057676"/>
    <lineage>
        <taxon>Bacteria</taxon>
        <taxon>Pseudomonadati</taxon>
        <taxon>Pseudomonadota</taxon>
        <taxon>Gammaproteobacteria</taxon>
        <taxon>Alkalimonas</taxon>
    </lineage>
</organism>
<accession>A0ABU7JCX2</accession>
<dbReference type="Gene3D" id="3.40.630.30">
    <property type="match status" value="1"/>
</dbReference>
<dbReference type="InterPro" id="IPR016181">
    <property type="entry name" value="Acyl_CoA_acyltransferase"/>
</dbReference>
<evidence type="ECO:0000313" key="2">
    <source>
        <dbReference type="EMBL" id="MEE2022898.1"/>
    </source>
</evidence>
<dbReference type="EMBL" id="JAUGZK010000001">
    <property type="protein sequence ID" value="MEE2022898.1"/>
    <property type="molecule type" value="Genomic_DNA"/>
</dbReference>
<protein>
    <submittedName>
        <fullName evidence="2">GNAT family N-acetyltransferase</fullName>
        <ecNumber evidence="2">2.3.1.-</ecNumber>
    </submittedName>
</protein>
<dbReference type="RefSeq" id="WP_330086255.1">
    <property type="nucleotide sequence ID" value="NZ_JAUGZK010000001.1"/>
</dbReference>
<reference evidence="2 3" key="1">
    <citation type="submission" date="2023-06" db="EMBL/GenBank/DDBJ databases">
        <title>Alkalimonas sp., MEB004 an alkaliphilic bacterium isolated from Lonar Lake, India.</title>
        <authorList>
            <person name="Joshi A."/>
            <person name="Thite S."/>
        </authorList>
    </citation>
    <scope>NUCLEOTIDE SEQUENCE [LARGE SCALE GENOMIC DNA]</scope>
    <source>
        <strain evidence="2 3">MEB004</strain>
    </source>
</reference>
<dbReference type="EC" id="2.3.1.-" evidence="2"/>
<evidence type="ECO:0000313" key="3">
    <source>
        <dbReference type="Proteomes" id="UP001339167"/>
    </source>
</evidence>
<proteinExistence type="predicted"/>
<dbReference type="GO" id="GO:0016746">
    <property type="term" value="F:acyltransferase activity"/>
    <property type="evidence" value="ECO:0007669"/>
    <property type="project" value="UniProtKB-KW"/>
</dbReference>
<feature type="domain" description="BioF2-like acetyltransferase" evidence="1">
    <location>
        <begin position="181"/>
        <end position="326"/>
    </location>
</feature>